<dbReference type="EMBL" id="JBDXMX010000006">
    <property type="protein sequence ID" value="MEO9248791.1"/>
    <property type="molecule type" value="Genomic_DNA"/>
</dbReference>
<sequence length="116" mass="12893">MTYKLALHDGRVLRTRISRPVASKGEYSRSMWSHVLKEQLDVTADEFWACARDGSLPDRGTPETREAPNAVPLHLVRELTRLGVPEGQVLDLDPAEAAALLAHTYAELQDDVLSDD</sequence>
<protein>
    <submittedName>
        <fullName evidence="1">Cytotoxic translational repressor of toxin-antitoxin stability system</fullName>
    </submittedName>
</protein>
<keyword evidence="2" id="KW-1185">Reference proteome</keyword>
<dbReference type="RefSeq" id="WP_347921508.1">
    <property type="nucleotide sequence ID" value="NZ_JBDXMX010000006.1"/>
</dbReference>
<comment type="caution">
    <text evidence="1">The sequence shown here is derived from an EMBL/GenBank/DDBJ whole genome shotgun (WGS) entry which is preliminary data.</text>
</comment>
<name>A0ABV0IKW4_9MICC</name>
<proteinExistence type="predicted"/>
<evidence type="ECO:0000313" key="2">
    <source>
        <dbReference type="Proteomes" id="UP001484097"/>
    </source>
</evidence>
<dbReference type="Proteomes" id="UP001484097">
    <property type="component" value="Unassembled WGS sequence"/>
</dbReference>
<gene>
    <name evidence="1" type="ORF">ABDK96_13980</name>
</gene>
<evidence type="ECO:0000313" key="1">
    <source>
        <dbReference type="EMBL" id="MEO9248791.1"/>
    </source>
</evidence>
<accession>A0ABV0IKW4</accession>
<reference evidence="1 2" key="1">
    <citation type="submission" date="2024-05" db="EMBL/GenBank/DDBJ databases">
        <authorList>
            <person name="Yi C."/>
        </authorList>
    </citation>
    <scope>NUCLEOTIDE SEQUENCE [LARGE SCALE GENOMIC DNA]</scope>
    <source>
        <strain evidence="1 2">XS13</strain>
    </source>
</reference>
<organism evidence="1 2">
    <name type="scientific">Citricoccus nitrophenolicus</name>
    <dbReference type="NCBI Taxonomy" id="863575"/>
    <lineage>
        <taxon>Bacteria</taxon>
        <taxon>Bacillati</taxon>
        <taxon>Actinomycetota</taxon>
        <taxon>Actinomycetes</taxon>
        <taxon>Micrococcales</taxon>
        <taxon>Micrococcaceae</taxon>
        <taxon>Citricoccus</taxon>
    </lineage>
</organism>